<dbReference type="EMBL" id="BNDS01000008">
    <property type="protein sequence ID" value="GHH98778.1"/>
    <property type="molecule type" value="Genomic_DNA"/>
</dbReference>
<dbReference type="Proteomes" id="UP000637074">
    <property type="component" value="Unassembled WGS sequence"/>
</dbReference>
<keyword evidence="1" id="KW-0812">Transmembrane</keyword>
<dbReference type="RefSeq" id="WP_191272927.1">
    <property type="nucleotide sequence ID" value="NZ_BNDS01000008.1"/>
</dbReference>
<keyword evidence="1" id="KW-0472">Membrane</keyword>
<evidence type="ECO:0000256" key="1">
    <source>
        <dbReference type="SAM" id="Phobius"/>
    </source>
</evidence>
<proteinExistence type="predicted"/>
<organism evidence="2 3">
    <name type="scientific">Neobacillus kokaensis</name>
    <dbReference type="NCBI Taxonomy" id="2759023"/>
    <lineage>
        <taxon>Bacteria</taxon>
        <taxon>Bacillati</taxon>
        <taxon>Bacillota</taxon>
        <taxon>Bacilli</taxon>
        <taxon>Bacillales</taxon>
        <taxon>Bacillaceae</taxon>
        <taxon>Neobacillus</taxon>
    </lineage>
</organism>
<comment type="caution">
    <text evidence="2">The sequence shown here is derived from an EMBL/GenBank/DDBJ whole genome shotgun (WGS) entry which is preliminary data.</text>
</comment>
<evidence type="ECO:0000313" key="2">
    <source>
        <dbReference type="EMBL" id="GHH98778.1"/>
    </source>
</evidence>
<keyword evidence="1" id="KW-1133">Transmembrane helix</keyword>
<gene>
    <name evidence="2" type="ORF">AM1BK_23210</name>
</gene>
<reference evidence="2 3" key="1">
    <citation type="journal article" date="2022" name="Int. J. Syst. Evol. Microbiol.">
        <title>Neobacillus kokaensis sp. nov., isolated from soil.</title>
        <authorList>
            <person name="Yuki K."/>
            <person name="Matsubara H."/>
            <person name="Yamaguchi S."/>
        </authorList>
    </citation>
    <scope>NUCLEOTIDE SEQUENCE [LARGE SCALE GENOMIC DNA]</scope>
    <source>
        <strain evidence="2 3">LOB 377</strain>
    </source>
</reference>
<accession>A0ABQ3N5K6</accession>
<sequence length="62" mass="7184">MREENKPINDVIDHMNKIEGNVENLAKADLKKMPKPIRYFGCFIAGFFSISILLIMILKIFN</sequence>
<feature type="transmembrane region" description="Helical" evidence="1">
    <location>
        <begin position="37"/>
        <end position="61"/>
    </location>
</feature>
<protein>
    <recommendedName>
        <fullName evidence="4">Amino acid transporter</fullName>
    </recommendedName>
</protein>
<name>A0ABQ3N5K6_9BACI</name>
<evidence type="ECO:0008006" key="4">
    <source>
        <dbReference type="Google" id="ProtNLM"/>
    </source>
</evidence>
<keyword evidence="3" id="KW-1185">Reference proteome</keyword>
<evidence type="ECO:0000313" key="3">
    <source>
        <dbReference type="Proteomes" id="UP000637074"/>
    </source>
</evidence>